<dbReference type="Pfam" id="PF25876">
    <property type="entry name" value="HH_MFP_RND"/>
    <property type="match status" value="1"/>
</dbReference>
<reference evidence="8 9" key="1">
    <citation type="submission" date="2019-05" db="EMBL/GenBank/DDBJ databases">
        <title>Thiomicrorhabdus sediminis sp. nov, a novel sulfur-oxidizing bacterium isolated from coastal sediment.</title>
        <authorList>
            <person name="Liu X."/>
        </authorList>
    </citation>
    <scope>NUCLEOTIDE SEQUENCE [LARGE SCALE GENOMIC DNA]</scope>
    <source>
        <strain evidence="8 9">G1</strain>
    </source>
</reference>
<gene>
    <name evidence="8" type="ORF">FE785_04855</name>
</gene>
<keyword evidence="5" id="KW-0472">Membrane</keyword>
<dbReference type="GO" id="GO:0022857">
    <property type="term" value="F:transmembrane transporter activity"/>
    <property type="evidence" value="ECO:0007669"/>
    <property type="project" value="InterPro"/>
</dbReference>
<keyword evidence="5" id="KW-1133">Transmembrane helix</keyword>
<evidence type="ECO:0000259" key="6">
    <source>
        <dbReference type="Pfam" id="PF25876"/>
    </source>
</evidence>
<dbReference type="Pfam" id="PF25989">
    <property type="entry name" value="YknX_C"/>
    <property type="match status" value="1"/>
</dbReference>
<dbReference type="PANTHER" id="PTHR32347:SF29">
    <property type="entry name" value="UPF0194 MEMBRANE PROTEIN YBHG"/>
    <property type="match status" value="1"/>
</dbReference>
<keyword evidence="9" id="KW-1185">Reference proteome</keyword>
<proteinExistence type="inferred from homology"/>
<evidence type="ECO:0000259" key="7">
    <source>
        <dbReference type="Pfam" id="PF25989"/>
    </source>
</evidence>
<dbReference type="KEGG" id="thig:FE785_04855"/>
<evidence type="ECO:0000256" key="2">
    <source>
        <dbReference type="ARBA" id="ARBA00009477"/>
    </source>
</evidence>
<evidence type="ECO:0000313" key="9">
    <source>
        <dbReference type="Proteomes" id="UP000304864"/>
    </source>
</evidence>
<evidence type="ECO:0000256" key="1">
    <source>
        <dbReference type="ARBA" id="ARBA00004196"/>
    </source>
</evidence>
<sequence>MFTTLKNHPGIFWTSLLIIGLLVWGFWPKPVLVESVHVKTAPLQVNIEEDGQTRVIDRYIIRAPVAGMTCRMHLNVGDTVQSEQTLLNITPLESPVLDSRSRAQAEAQVAAAKAALKSSKQQAQAAKANAELAFAEFQRYQSLLQKGLVSQDSFDRAKTQSQTAQAQQRSADFQVEVANYELQSALTSLQYSGSNKTTDSNEKLAIKSPINGKILKVSRECEGPVATGEALLEVGNPQALEIVVDVLSADAVKIHPGMKVLLERWGGENTLEAVVRQVEPIGFTKVSALGVEEQRVLVISDFISPAEQWQSLGDGYSVEAKFILWQDDEVLQVPSSALFRYQDGWAVFAIDNNTAKRQVVSIGQRNGLSVQILEGLNENQTIINHPSEAIEDGTAIQIRLTN</sequence>
<name>A0A4P9K577_9GAMM</name>
<evidence type="ECO:0000256" key="5">
    <source>
        <dbReference type="SAM" id="Phobius"/>
    </source>
</evidence>
<feature type="domain" description="YknX-like C-terminal permuted SH3-like" evidence="7">
    <location>
        <begin position="330"/>
        <end position="397"/>
    </location>
</feature>
<dbReference type="GO" id="GO:0030313">
    <property type="term" value="C:cell envelope"/>
    <property type="evidence" value="ECO:0007669"/>
    <property type="project" value="UniProtKB-SubCell"/>
</dbReference>
<feature type="domain" description="Multidrug resistance protein MdtA-like alpha-helical hairpin" evidence="6">
    <location>
        <begin position="121"/>
        <end position="183"/>
    </location>
</feature>
<dbReference type="Gene3D" id="2.40.420.20">
    <property type="match status" value="1"/>
</dbReference>
<dbReference type="Gene3D" id="2.40.30.170">
    <property type="match status" value="1"/>
</dbReference>
<dbReference type="NCBIfam" id="TIGR01730">
    <property type="entry name" value="RND_mfp"/>
    <property type="match status" value="1"/>
</dbReference>
<protein>
    <submittedName>
        <fullName evidence="8">Efflux RND transporter periplasmic adaptor subunit</fullName>
    </submittedName>
</protein>
<dbReference type="InterPro" id="IPR006143">
    <property type="entry name" value="RND_pump_MFP"/>
</dbReference>
<dbReference type="PANTHER" id="PTHR32347">
    <property type="entry name" value="EFFLUX SYSTEM COMPONENT YKNX-RELATED"/>
    <property type="match status" value="1"/>
</dbReference>
<evidence type="ECO:0000256" key="3">
    <source>
        <dbReference type="ARBA" id="ARBA00023054"/>
    </source>
</evidence>
<comment type="similarity">
    <text evidence="2">Belongs to the membrane fusion protein (MFP) (TC 8.A.1) family.</text>
</comment>
<accession>A0A4P9K577</accession>
<dbReference type="AlphaFoldDB" id="A0A4P9K577"/>
<keyword evidence="5" id="KW-0812">Transmembrane</keyword>
<dbReference type="EMBL" id="CP040602">
    <property type="protein sequence ID" value="QCU90008.1"/>
    <property type="molecule type" value="Genomic_DNA"/>
</dbReference>
<dbReference type="InterPro" id="IPR058624">
    <property type="entry name" value="MdtA-like_HH"/>
</dbReference>
<dbReference type="SUPFAM" id="SSF111369">
    <property type="entry name" value="HlyD-like secretion proteins"/>
    <property type="match status" value="1"/>
</dbReference>
<comment type="subcellular location">
    <subcellularLocation>
        <location evidence="1">Cell envelope</location>
    </subcellularLocation>
</comment>
<dbReference type="InterPro" id="IPR050465">
    <property type="entry name" value="UPF0194_transport"/>
</dbReference>
<dbReference type="InterPro" id="IPR058637">
    <property type="entry name" value="YknX-like_C"/>
</dbReference>
<dbReference type="Proteomes" id="UP000304864">
    <property type="component" value="Chromosome"/>
</dbReference>
<dbReference type="RefSeq" id="WP_138564685.1">
    <property type="nucleotide sequence ID" value="NZ_CP040602.1"/>
</dbReference>
<evidence type="ECO:0000256" key="4">
    <source>
        <dbReference type="SAM" id="Coils"/>
    </source>
</evidence>
<feature type="transmembrane region" description="Helical" evidence="5">
    <location>
        <begin position="10"/>
        <end position="27"/>
    </location>
</feature>
<dbReference type="Gene3D" id="2.40.50.100">
    <property type="match status" value="1"/>
</dbReference>
<dbReference type="GO" id="GO:0016020">
    <property type="term" value="C:membrane"/>
    <property type="evidence" value="ECO:0007669"/>
    <property type="project" value="InterPro"/>
</dbReference>
<feature type="coiled-coil region" evidence="4">
    <location>
        <begin position="102"/>
        <end position="133"/>
    </location>
</feature>
<keyword evidence="3 4" id="KW-0175">Coiled coil</keyword>
<dbReference type="Gene3D" id="1.10.287.470">
    <property type="entry name" value="Helix hairpin bin"/>
    <property type="match status" value="1"/>
</dbReference>
<dbReference type="OrthoDB" id="9791520at2"/>
<evidence type="ECO:0000313" key="8">
    <source>
        <dbReference type="EMBL" id="QCU90008.1"/>
    </source>
</evidence>
<organism evidence="8 9">
    <name type="scientific">Thiomicrorhabdus sediminis</name>
    <dbReference type="NCBI Taxonomy" id="2580412"/>
    <lineage>
        <taxon>Bacteria</taxon>
        <taxon>Pseudomonadati</taxon>
        <taxon>Pseudomonadota</taxon>
        <taxon>Gammaproteobacteria</taxon>
        <taxon>Thiotrichales</taxon>
        <taxon>Piscirickettsiaceae</taxon>
        <taxon>Thiomicrorhabdus</taxon>
    </lineage>
</organism>